<gene>
    <name evidence="2" type="ORF">PoB_004018500</name>
</gene>
<name>A0AAV4B3L5_9GAST</name>
<reference evidence="2 3" key="1">
    <citation type="journal article" date="2021" name="Elife">
        <title>Chloroplast acquisition without the gene transfer in kleptoplastic sea slugs, Plakobranchus ocellatus.</title>
        <authorList>
            <person name="Maeda T."/>
            <person name="Takahashi S."/>
            <person name="Yoshida T."/>
            <person name="Shimamura S."/>
            <person name="Takaki Y."/>
            <person name="Nagai Y."/>
            <person name="Toyoda A."/>
            <person name="Suzuki Y."/>
            <person name="Arimoto A."/>
            <person name="Ishii H."/>
            <person name="Satoh N."/>
            <person name="Nishiyama T."/>
            <person name="Hasebe M."/>
            <person name="Maruyama T."/>
            <person name="Minagawa J."/>
            <person name="Obokata J."/>
            <person name="Shigenobu S."/>
        </authorList>
    </citation>
    <scope>NUCLEOTIDE SEQUENCE [LARGE SCALE GENOMIC DNA]</scope>
</reference>
<evidence type="ECO:0008006" key="4">
    <source>
        <dbReference type="Google" id="ProtNLM"/>
    </source>
</evidence>
<evidence type="ECO:0000313" key="3">
    <source>
        <dbReference type="Proteomes" id="UP000735302"/>
    </source>
</evidence>
<dbReference type="AlphaFoldDB" id="A0AAV4B3L5"/>
<keyword evidence="1" id="KW-0812">Transmembrane</keyword>
<feature type="transmembrane region" description="Helical" evidence="1">
    <location>
        <begin position="91"/>
        <end position="108"/>
    </location>
</feature>
<dbReference type="EMBL" id="BLXT01004496">
    <property type="protein sequence ID" value="GFO13680.1"/>
    <property type="molecule type" value="Genomic_DNA"/>
</dbReference>
<comment type="caution">
    <text evidence="2">The sequence shown here is derived from an EMBL/GenBank/DDBJ whole genome shotgun (WGS) entry which is preliminary data.</text>
</comment>
<organism evidence="2 3">
    <name type="scientific">Plakobranchus ocellatus</name>
    <dbReference type="NCBI Taxonomy" id="259542"/>
    <lineage>
        <taxon>Eukaryota</taxon>
        <taxon>Metazoa</taxon>
        <taxon>Spiralia</taxon>
        <taxon>Lophotrochozoa</taxon>
        <taxon>Mollusca</taxon>
        <taxon>Gastropoda</taxon>
        <taxon>Heterobranchia</taxon>
        <taxon>Euthyneura</taxon>
        <taxon>Panpulmonata</taxon>
        <taxon>Sacoglossa</taxon>
        <taxon>Placobranchoidea</taxon>
        <taxon>Plakobranchidae</taxon>
        <taxon>Plakobranchus</taxon>
    </lineage>
</organism>
<evidence type="ECO:0000313" key="2">
    <source>
        <dbReference type="EMBL" id="GFO13680.1"/>
    </source>
</evidence>
<sequence length="117" mass="13050">MYTTVDEFALGWDHASGTTSSSFEYETNNSSEISTAGLTPDMFNIVVSTITAELEKITTDALSSQEVDNDETQTKRPCLRYCDMSFKRAKFIMWVFSVIVIPSVVILGEHLHSPKGM</sequence>
<keyword evidence="3" id="KW-1185">Reference proteome</keyword>
<dbReference type="Proteomes" id="UP000735302">
    <property type="component" value="Unassembled WGS sequence"/>
</dbReference>
<keyword evidence="1" id="KW-0472">Membrane</keyword>
<keyword evidence="1" id="KW-1133">Transmembrane helix</keyword>
<evidence type="ECO:0000256" key="1">
    <source>
        <dbReference type="SAM" id="Phobius"/>
    </source>
</evidence>
<protein>
    <recommendedName>
        <fullName evidence="4">Transmembrane protein</fullName>
    </recommendedName>
</protein>
<accession>A0AAV4B3L5</accession>
<proteinExistence type="predicted"/>